<name>A0A7T9UHZ3_9GAMM</name>
<dbReference type="RefSeq" id="WP_201686657.1">
    <property type="nucleotide sequence ID" value="NZ_CP068176.1"/>
</dbReference>
<evidence type="ECO:0000313" key="1">
    <source>
        <dbReference type="EMBL" id="QQT86196.1"/>
    </source>
</evidence>
<dbReference type="GO" id="GO:0006259">
    <property type="term" value="P:DNA metabolic process"/>
    <property type="evidence" value="ECO:0007669"/>
    <property type="project" value="InterPro"/>
</dbReference>
<gene>
    <name evidence="1" type="ORF">I6I53_15220</name>
</gene>
<protein>
    <submittedName>
        <fullName evidence="1">Recombinase RecT</fullName>
    </submittedName>
</protein>
<accession>A0A7T9UHZ3</accession>
<dbReference type="GO" id="GO:0003677">
    <property type="term" value="F:DNA binding"/>
    <property type="evidence" value="ECO:0007669"/>
    <property type="project" value="InterPro"/>
</dbReference>
<dbReference type="AlphaFoldDB" id="A0A7T9UHZ3"/>
<organism evidence="1 2">
    <name type="scientific">Acinetobacter ursingii</name>
    <dbReference type="NCBI Taxonomy" id="108980"/>
    <lineage>
        <taxon>Bacteria</taxon>
        <taxon>Pseudomonadati</taxon>
        <taxon>Pseudomonadota</taxon>
        <taxon>Gammaproteobacteria</taxon>
        <taxon>Moraxellales</taxon>
        <taxon>Moraxellaceae</taxon>
        <taxon>Acinetobacter</taxon>
    </lineage>
</organism>
<reference evidence="1 2" key="1">
    <citation type="submission" date="2021-01" db="EMBL/GenBank/DDBJ databases">
        <title>FDA dAtabase for Regulatory Grade micrObial Sequences (FDA-ARGOS): Supporting development and validation of Infectious Disease Dx tests.</title>
        <authorList>
            <person name="Sproer C."/>
            <person name="Gronow S."/>
            <person name="Severitt S."/>
            <person name="Schroder I."/>
            <person name="Tallon L."/>
            <person name="Sadzewicz L."/>
            <person name="Zhao X."/>
            <person name="Boylan J."/>
            <person name="Ott S."/>
            <person name="Bowen H."/>
            <person name="Vavikolanu K."/>
            <person name="Mehta A."/>
            <person name="Aluvathingal J."/>
            <person name="Nadendla S."/>
            <person name="Lowell S."/>
            <person name="Myers T."/>
            <person name="Yan Y."/>
            <person name="Sichtig H."/>
        </authorList>
    </citation>
    <scope>NUCLEOTIDE SEQUENCE [LARGE SCALE GENOMIC DNA]</scope>
    <source>
        <strain evidence="1 2">FDAARGOS_1096</strain>
    </source>
</reference>
<sequence>MNALTTPQNGQIAHLTAFDIMMNPEIMDRFERIASVMASSKFAVPKHLQGNTGDCLAIIMQSAQWQMDPFAVAQKTHQINGVLGYEAQLVNAVITNRAPITGRLNFEWYGDWAKINGKEDKSWDKGIKVWATLKGETSPREIDISMGQVGSVRNSPLWVSDPRQQLAYLAIKRWSRLYTPDVILGVYTPDEIAEREELDVTPVQSTVKKHQGASGLKAQMAEREQSQETVIDMAPNFDVEGLINQINALSTIEELKALAKTIPADLGEPAKTDISTAYANRKNYVQLLVDLDSADTIELINSIMAERFEPNTSSMSDEQIDEVSALFERKSAELTP</sequence>
<dbReference type="EMBL" id="CP068176">
    <property type="protein sequence ID" value="QQT86196.1"/>
    <property type="molecule type" value="Genomic_DNA"/>
</dbReference>
<dbReference type="Proteomes" id="UP000595320">
    <property type="component" value="Chromosome"/>
</dbReference>
<dbReference type="Pfam" id="PF03837">
    <property type="entry name" value="RecT"/>
    <property type="match status" value="1"/>
</dbReference>
<dbReference type="InterPro" id="IPR018330">
    <property type="entry name" value="RecT_fam"/>
</dbReference>
<proteinExistence type="predicted"/>
<evidence type="ECO:0000313" key="2">
    <source>
        <dbReference type="Proteomes" id="UP000595320"/>
    </source>
</evidence>